<organism evidence="1 2">
    <name type="scientific">Streptomyces rhizosphaericus</name>
    <dbReference type="NCBI Taxonomy" id="114699"/>
    <lineage>
        <taxon>Bacteria</taxon>
        <taxon>Bacillati</taxon>
        <taxon>Actinomycetota</taxon>
        <taxon>Actinomycetes</taxon>
        <taxon>Kitasatosporales</taxon>
        <taxon>Streptomycetaceae</taxon>
        <taxon>Streptomyces</taxon>
        <taxon>Streptomyces violaceusniger group</taxon>
    </lineage>
</organism>
<evidence type="ECO:0000313" key="2">
    <source>
        <dbReference type="Proteomes" id="UP000476310"/>
    </source>
</evidence>
<dbReference type="RefSeq" id="WP_164426410.1">
    <property type="nucleotide sequence ID" value="NZ_JAAIKT010000010.1"/>
</dbReference>
<reference evidence="1" key="1">
    <citation type="submission" date="2020-02" db="EMBL/GenBank/DDBJ databases">
        <title>A new Streptomyces sp. for controlling soil-borne diseases.</title>
        <authorList>
            <person name="Li X."/>
            <person name="Tian Y."/>
            <person name="Gao K."/>
        </authorList>
    </citation>
    <scope>NUCLEOTIDE SEQUENCE [LARGE SCALE GENOMIC DNA]</scope>
    <source>
        <strain evidence="1">0250</strain>
    </source>
</reference>
<sequence>MTAAALATLLPDQAINLMHADEHWNALAIVGWGHHVLAALGDRTGAVFEDPVLQHLTWIIPPGAADAWPVGAPLKETLFEALRITVYQEGDDICVPGLAGGSRCGTRWIRPPSEDQLYTDADALRGAVEGIVGPLKEAAEKGPVRLCRFLEEGDLL</sequence>
<keyword evidence="2" id="KW-1185">Reference proteome</keyword>
<dbReference type="AlphaFoldDB" id="A0A6G4ACV6"/>
<proteinExistence type="predicted"/>
<dbReference type="Proteomes" id="UP000476310">
    <property type="component" value="Unassembled WGS sequence"/>
</dbReference>
<protein>
    <submittedName>
        <fullName evidence="1">Uncharacterized protein</fullName>
    </submittedName>
</protein>
<evidence type="ECO:0000313" key="1">
    <source>
        <dbReference type="EMBL" id="NEW71048.1"/>
    </source>
</evidence>
<name>A0A6G4ACV6_9ACTN</name>
<accession>A0A6G4ACV6</accession>
<comment type="caution">
    <text evidence="1">The sequence shown here is derived from an EMBL/GenBank/DDBJ whole genome shotgun (WGS) entry which is preliminary data.</text>
</comment>
<gene>
    <name evidence="1" type="ORF">G4H13_11700</name>
</gene>
<dbReference type="EMBL" id="JAAIKT010000010">
    <property type="protein sequence ID" value="NEW71048.1"/>
    <property type="molecule type" value="Genomic_DNA"/>
</dbReference>